<feature type="compositionally biased region" description="Low complexity" evidence="6">
    <location>
        <begin position="297"/>
        <end position="307"/>
    </location>
</feature>
<evidence type="ECO:0000313" key="9">
    <source>
        <dbReference type="EMBL" id="RPB26113.1"/>
    </source>
</evidence>
<feature type="compositionally biased region" description="Gly residues" evidence="6">
    <location>
        <begin position="538"/>
        <end position="548"/>
    </location>
</feature>
<dbReference type="GO" id="GO:0005739">
    <property type="term" value="C:mitochondrion"/>
    <property type="evidence" value="ECO:0007669"/>
    <property type="project" value="TreeGrafter"/>
</dbReference>
<feature type="compositionally biased region" description="Polar residues" evidence="6">
    <location>
        <begin position="167"/>
        <end position="183"/>
    </location>
</feature>
<reference evidence="9 10" key="1">
    <citation type="journal article" date="2018" name="Nat. Ecol. Evol.">
        <title>Pezizomycetes genomes reveal the molecular basis of ectomycorrhizal truffle lifestyle.</title>
        <authorList>
            <person name="Murat C."/>
            <person name="Payen T."/>
            <person name="Noel B."/>
            <person name="Kuo A."/>
            <person name="Morin E."/>
            <person name="Chen J."/>
            <person name="Kohler A."/>
            <person name="Krizsan K."/>
            <person name="Balestrini R."/>
            <person name="Da Silva C."/>
            <person name="Montanini B."/>
            <person name="Hainaut M."/>
            <person name="Levati E."/>
            <person name="Barry K.W."/>
            <person name="Belfiori B."/>
            <person name="Cichocki N."/>
            <person name="Clum A."/>
            <person name="Dockter R.B."/>
            <person name="Fauchery L."/>
            <person name="Guy J."/>
            <person name="Iotti M."/>
            <person name="Le Tacon F."/>
            <person name="Lindquist E.A."/>
            <person name="Lipzen A."/>
            <person name="Malagnac F."/>
            <person name="Mello A."/>
            <person name="Molinier V."/>
            <person name="Miyauchi S."/>
            <person name="Poulain J."/>
            <person name="Riccioni C."/>
            <person name="Rubini A."/>
            <person name="Sitrit Y."/>
            <person name="Splivallo R."/>
            <person name="Traeger S."/>
            <person name="Wang M."/>
            <person name="Zifcakova L."/>
            <person name="Wipf D."/>
            <person name="Zambonelli A."/>
            <person name="Paolocci F."/>
            <person name="Nowrousian M."/>
            <person name="Ottonello S."/>
            <person name="Baldrian P."/>
            <person name="Spatafora J.W."/>
            <person name="Henrissat B."/>
            <person name="Nagy L.G."/>
            <person name="Aury J.M."/>
            <person name="Wincker P."/>
            <person name="Grigoriev I.V."/>
            <person name="Bonfante P."/>
            <person name="Martin F.M."/>
        </authorList>
    </citation>
    <scope>NUCLEOTIDE SEQUENCE [LARGE SCALE GENOMIC DNA]</scope>
    <source>
        <strain evidence="9 10">ATCC MYA-4762</strain>
    </source>
</reference>
<feature type="compositionally biased region" description="Basic and acidic residues" evidence="6">
    <location>
        <begin position="139"/>
        <end position="150"/>
    </location>
</feature>
<dbReference type="Gene3D" id="2.30.29.30">
    <property type="entry name" value="Pleckstrin-homology domain (PH domain)/Phosphotyrosine-binding domain (PTB)"/>
    <property type="match status" value="1"/>
</dbReference>
<evidence type="ECO:0000256" key="1">
    <source>
        <dbReference type="ARBA" id="ARBA00004167"/>
    </source>
</evidence>
<feature type="compositionally biased region" description="Low complexity" evidence="6">
    <location>
        <begin position="767"/>
        <end position="780"/>
    </location>
</feature>
<keyword evidence="5 7" id="KW-0472">Membrane</keyword>
<feature type="domain" description="VASt" evidence="8">
    <location>
        <begin position="572"/>
        <end position="743"/>
    </location>
</feature>
<comment type="subcellular location">
    <subcellularLocation>
        <location evidence="1">Membrane</location>
        <topology evidence="1">Single-pass membrane protein</topology>
    </subcellularLocation>
</comment>
<protein>
    <recommendedName>
        <fullName evidence="8">VASt domain-containing protein</fullName>
    </recommendedName>
</protein>
<feature type="compositionally biased region" description="Acidic residues" evidence="6">
    <location>
        <begin position="507"/>
        <end position="528"/>
    </location>
</feature>
<accession>A0A3N4LT79</accession>
<feature type="compositionally biased region" description="Basic and acidic residues" evidence="6">
    <location>
        <begin position="116"/>
        <end position="130"/>
    </location>
</feature>
<dbReference type="PANTHER" id="PTHR23319">
    <property type="entry name" value="GRAM DOMAIN CONTAINING 1B, ISOFORM E"/>
    <property type="match status" value="1"/>
</dbReference>
<feature type="region of interest" description="Disordered" evidence="6">
    <location>
        <begin position="491"/>
        <end position="548"/>
    </location>
</feature>
<dbReference type="EMBL" id="ML121535">
    <property type="protein sequence ID" value="RPB26113.1"/>
    <property type="molecule type" value="Genomic_DNA"/>
</dbReference>
<keyword evidence="4 7" id="KW-1133">Transmembrane helix</keyword>
<feature type="transmembrane region" description="Helical" evidence="7">
    <location>
        <begin position="814"/>
        <end position="836"/>
    </location>
</feature>
<dbReference type="Pfam" id="PF16016">
    <property type="entry name" value="VASt"/>
    <property type="match status" value="1"/>
</dbReference>
<feature type="compositionally biased region" description="Polar residues" evidence="6">
    <location>
        <begin position="223"/>
        <end position="237"/>
    </location>
</feature>
<dbReference type="PROSITE" id="PS51778">
    <property type="entry name" value="VAST"/>
    <property type="match status" value="1"/>
</dbReference>
<dbReference type="GO" id="GO:0005886">
    <property type="term" value="C:plasma membrane"/>
    <property type="evidence" value="ECO:0007669"/>
    <property type="project" value="TreeGrafter"/>
</dbReference>
<dbReference type="GO" id="GO:0140268">
    <property type="term" value="C:endoplasmic reticulum-plasma membrane contact site"/>
    <property type="evidence" value="ECO:0007669"/>
    <property type="project" value="TreeGrafter"/>
</dbReference>
<feature type="region of interest" description="Disordered" evidence="6">
    <location>
        <begin position="571"/>
        <end position="602"/>
    </location>
</feature>
<feature type="compositionally biased region" description="Polar residues" evidence="6">
    <location>
        <begin position="35"/>
        <end position="65"/>
    </location>
</feature>
<dbReference type="GO" id="GO:0120015">
    <property type="term" value="F:sterol transfer activity"/>
    <property type="evidence" value="ECO:0007669"/>
    <property type="project" value="TreeGrafter"/>
</dbReference>
<dbReference type="OrthoDB" id="2162691at2759"/>
<feature type="compositionally biased region" description="Basic residues" evidence="6">
    <location>
        <begin position="748"/>
        <end position="762"/>
    </location>
</feature>
<comment type="similarity">
    <text evidence="2">Belongs to the YSP2 family.</text>
</comment>
<dbReference type="GO" id="GO:0032366">
    <property type="term" value="P:intracellular sterol transport"/>
    <property type="evidence" value="ECO:0007669"/>
    <property type="project" value="TreeGrafter"/>
</dbReference>
<keyword evidence="3 7" id="KW-0812">Transmembrane</keyword>
<dbReference type="Pfam" id="PF02893">
    <property type="entry name" value="GRAM"/>
    <property type="match status" value="1"/>
</dbReference>
<dbReference type="GO" id="GO:0005789">
    <property type="term" value="C:endoplasmic reticulum membrane"/>
    <property type="evidence" value="ECO:0007669"/>
    <property type="project" value="TreeGrafter"/>
</dbReference>
<proteinExistence type="inferred from homology"/>
<dbReference type="InterPro" id="IPR004182">
    <property type="entry name" value="GRAM"/>
</dbReference>
<feature type="compositionally biased region" description="Low complexity" evidence="6">
    <location>
        <begin position="330"/>
        <end position="344"/>
    </location>
</feature>
<evidence type="ECO:0000256" key="3">
    <source>
        <dbReference type="ARBA" id="ARBA00022692"/>
    </source>
</evidence>
<dbReference type="SMART" id="SM00568">
    <property type="entry name" value="GRAM"/>
    <property type="match status" value="1"/>
</dbReference>
<evidence type="ECO:0000256" key="6">
    <source>
        <dbReference type="SAM" id="MobiDB-lite"/>
    </source>
</evidence>
<dbReference type="InterPro" id="IPR051482">
    <property type="entry name" value="Cholesterol_transport"/>
</dbReference>
<evidence type="ECO:0000259" key="8">
    <source>
        <dbReference type="PROSITE" id="PS51778"/>
    </source>
</evidence>
<name>A0A3N4LT79_9PEZI</name>
<gene>
    <name evidence="9" type="ORF">L211DRAFT_695249</name>
</gene>
<feature type="compositionally biased region" description="Polar residues" evidence="6">
    <location>
        <begin position="1"/>
        <end position="13"/>
    </location>
</feature>
<dbReference type="GO" id="GO:0032934">
    <property type="term" value="F:sterol binding"/>
    <property type="evidence" value="ECO:0007669"/>
    <property type="project" value="TreeGrafter"/>
</dbReference>
<dbReference type="PANTHER" id="PTHR23319:SF4">
    <property type="entry name" value="GRAM DOMAIN CONTAINING 1B, ISOFORM E"/>
    <property type="match status" value="1"/>
</dbReference>
<dbReference type="Proteomes" id="UP000267821">
    <property type="component" value="Unassembled WGS sequence"/>
</dbReference>
<keyword evidence="10" id="KW-1185">Reference proteome</keyword>
<organism evidence="9 10">
    <name type="scientific">Terfezia boudieri ATCC MYA-4762</name>
    <dbReference type="NCBI Taxonomy" id="1051890"/>
    <lineage>
        <taxon>Eukaryota</taxon>
        <taxon>Fungi</taxon>
        <taxon>Dikarya</taxon>
        <taxon>Ascomycota</taxon>
        <taxon>Pezizomycotina</taxon>
        <taxon>Pezizomycetes</taxon>
        <taxon>Pezizales</taxon>
        <taxon>Pezizaceae</taxon>
        <taxon>Terfezia</taxon>
    </lineage>
</organism>
<evidence type="ECO:0000256" key="2">
    <source>
        <dbReference type="ARBA" id="ARBA00006582"/>
    </source>
</evidence>
<evidence type="ECO:0000256" key="7">
    <source>
        <dbReference type="SAM" id="Phobius"/>
    </source>
</evidence>
<evidence type="ECO:0000256" key="4">
    <source>
        <dbReference type="ARBA" id="ARBA00022989"/>
    </source>
</evidence>
<evidence type="ECO:0000256" key="5">
    <source>
        <dbReference type="ARBA" id="ARBA00023136"/>
    </source>
</evidence>
<feature type="region of interest" description="Disordered" evidence="6">
    <location>
        <begin position="744"/>
        <end position="789"/>
    </location>
</feature>
<dbReference type="InterPro" id="IPR031968">
    <property type="entry name" value="VASt"/>
</dbReference>
<evidence type="ECO:0000313" key="10">
    <source>
        <dbReference type="Proteomes" id="UP000267821"/>
    </source>
</evidence>
<feature type="compositionally biased region" description="Polar residues" evidence="6">
    <location>
        <begin position="320"/>
        <end position="329"/>
    </location>
</feature>
<dbReference type="AlphaFoldDB" id="A0A3N4LT79"/>
<dbReference type="InParanoid" id="A0A3N4LT79"/>
<feature type="region of interest" description="Disordered" evidence="6">
    <location>
        <begin position="1"/>
        <end position="355"/>
    </location>
</feature>
<dbReference type="GO" id="GO:0032541">
    <property type="term" value="C:cortical endoplasmic reticulum"/>
    <property type="evidence" value="ECO:0007669"/>
    <property type="project" value="TreeGrafter"/>
</dbReference>
<sequence length="986" mass="104003">MDLKITPTSSGSAPETTVTPPTPTSPAARGIRGNRSGSLSNTPSKLSQSMTHPLTPTAEGMSSPQMAGVDDSRGGMISAGDGTNGKSGSSQGANSAGGFFSRESRAGSGANTPDVGRSRSGTETDEKSKGDTSVMPSDTSKEEQPRKRLAVETLGQGELSLGCLGISNGSKTELSKNSSSTAATAVYNGGTSEKPETDGSSSIYRATGGRGTSEDVSRVPGGTQINTETAVTDTPTLPTHRLPASIVLPPKTPMAEDIAFNGPQIHASSPGYENTTPNAEDDRDEWLPSATGDSLKRSGSARSNRGSGVMGQVRRPRGSSAASSLANHLQNPTNQPQTPTSPSGPGSGPGPKITGFAVASKKRNRDFHALFRSVPEDDYLIEDYGCALQKDILLHGRLYVSEGHICFNSNILGWINTLVISFDEVMAIEKKSTALLFPNAIVIQTLHARNVFASFISRDTTYDLLVNIWKISHPGLIPSVAGYTLEKQVDKANGAGDGKDKSNNGSESEDEYDEDEEGYEEEDDDDEGVHERECVGDADGGFGEMGGGGVSAPNGAAINGNVTSIGAAGGGEGAAAAPGGGMSAASDAAKTQDFPGPATHSATDCGDHELHYERIVCDEYLPGPLGKVYALLFGSQSNSFLTKFFEDQKQMDLEKAVSVLITTQTPDVPSGNQFSVKTRYCLTWGDGSMTGSAAETRMQLNCTIEWTGKSWLKGPIEKGCNDGQITYGKDLTAALKRELEKYAAASKPRGKGGAKGGKKGKGGGKGAQASSAANSAAAQKAAREKVAREKEERENAAWGVLLPLKPVLGPLVEMAPGGGMGLLIGVGVLLVIICALTGKLPFFGKRTAAGDRSPTGRYLRPGMPPGRYGSYPDWEQSWYAEEQGLWDWLEDRVGLNTANMGGVPRNTQEERRTNAWNKLSKIERNQVLNMIGEVGGMGEREVEEAMKVMEKRLEILRVIVIERKAQQELARRKAVEEGDSSDAYAA</sequence>
<feature type="compositionally biased region" description="Gly residues" evidence="6">
    <location>
        <begin position="571"/>
        <end position="582"/>
    </location>
</feature>
<dbReference type="CDD" id="cd13220">
    <property type="entry name" value="PH-GRAM_GRAMDC"/>
    <property type="match status" value="1"/>
</dbReference>
<dbReference type="InterPro" id="IPR011993">
    <property type="entry name" value="PH-like_dom_sf"/>
</dbReference>
<dbReference type="STRING" id="1051890.A0A3N4LT79"/>
<feature type="compositionally biased region" description="Low complexity" evidence="6">
    <location>
        <begin position="84"/>
        <end position="101"/>
    </location>
</feature>